<dbReference type="EMBL" id="JBHSDQ010000004">
    <property type="protein sequence ID" value="MFC4396691.1"/>
    <property type="molecule type" value="Genomic_DNA"/>
</dbReference>
<proteinExistence type="predicted"/>
<dbReference type="RefSeq" id="WP_376977693.1">
    <property type="nucleotide sequence ID" value="NZ_JBHSDQ010000004.1"/>
</dbReference>
<name>A0ABV8WLH4_9MICC</name>
<evidence type="ECO:0000313" key="2">
    <source>
        <dbReference type="Proteomes" id="UP001595778"/>
    </source>
</evidence>
<keyword evidence="2" id="KW-1185">Reference proteome</keyword>
<sequence length="262" mass="27536">MREIAGGGSVLALNDIAAWNDGIRQCLLDDQRMLPPTVSGGDIEATDVYAFISAGAGWTAFGAHVDFEHSIILDADGAGRDVLTWPEGAQYGQRMNEAQSFFGISFDWKKYAGESTRNRIGPGEVAVIRSRQPHIFHANGPGMFLGISAEGQNGTGAGSPISQLAAGKAWAPKHDSALVEEIMTAPIPPPISISRESGIRHSSTGIHFHGNFVAISSHEHKIIESQTIGGIIASYGPGSSPAIRALTAKLVMIGAAIVPTSL</sequence>
<accession>A0ABV8WLH4</accession>
<organism evidence="1 2">
    <name type="scientific">Arthrobacter sedimenti</name>
    <dbReference type="NCBI Taxonomy" id="2694931"/>
    <lineage>
        <taxon>Bacteria</taxon>
        <taxon>Bacillati</taxon>
        <taxon>Actinomycetota</taxon>
        <taxon>Actinomycetes</taxon>
        <taxon>Micrococcales</taxon>
        <taxon>Micrococcaceae</taxon>
        <taxon>Arthrobacter</taxon>
    </lineage>
</organism>
<comment type="caution">
    <text evidence="1">The sequence shown here is derived from an EMBL/GenBank/DDBJ whole genome shotgun (WGS) entry which is preliminary data.</text>
</comment>
<gene>
    <name evidence="1" type="ORF">ACFO0G_11385</name>
</gene>
<dbReference type="Proteomes" id="UP001595778">
    <property type="component" value="Unassembled WGS sequence"/>
</dbReference>
<evidence type="ECO:0000313" key="1">
    <source>
        <dbReference type="EMBL" id="MFC4396691.1"/>
    </source>
</evidence>
<reference evidence="2" key="1">
    <citation type="journal article" date="2019" name="Int. J. Syst. Evol. Microbiol.">
        <title>The Global Catalogue of Microorganisms (GCM) 10K type strain sequencing project: providing services to taxonomists for standard genome sequencing and annotation.</title>
        <authorList>
            <consortium name="The Broad Institute Genomics Platform"/>
            <consortium name="The Broad Institute Genome Sequencing Center for Infectious Disease"/>
            <person name="Wu L."/>
            <person name="Ma J."/>
        </authorList>
    </citation>
    <scope>NUCLEOTIDE SEQUENCE [LARGE SCALE GENOMIC DNA]</scope>
    <source>
        <strain evidence="2">PJ61</strain>
    </source>
</reference>
<protein>
    <submittedName>
        <fullName evidence="1">Uncharacterized protein</fullName>
    </submittedName>
</protein>